<organism evidence="2">
    <name type="scientific">Shewanella frigidimarina</name>
    <dbReference type="NCBI Taxonomy" id="56812"/>
    <lineage>
        <taxon>Bacteria</taxon>
        <taxon>Pseudomonadati</taxon>
        <taxon>Pseudomonadota</taxon>
        <taxon>Gammaproteobacteria</taxon>
        <taxon>Alteromonadales</taxon>
        <taxon>Shewanellaceae</taxon>
        <taxon>Shewanella</taxon>
    </lineage>
</organism>
<dbReference type="SUPFAM" id="SSF53850">
    <property type="entry name" value="Periplasmic binding protein-like II"/>
    <property type="match status" value="1"/>
</dbReference>
<sequence length="131" mass="13466">MKKLLTVFALSLAAITSANAAVVIIGNPAASDLSSSDAKKAFLGKGDSSVVVYELEEGNATRSEFHQAVTGKSDAQLKAFWSKQVFTGKGNPPATVPNAAAMKSAIASNPNAIGYIDSADVDATVKVILKP</sequence>
<feature type="chain" id="PRO_5007126054" evidence="1">
    <location>
        <begin position="21"/>
        <end position="131"/>
    </location>
</feature>
<protein>
    <submittedName>
        <fullName evidence="2">Phosphate ABC transporter substrate-binding protein</fullName>
    </submittedName>
</protein>
<accession>A0A106C354</accession>
<reference evidence="2 3" key="1">
    <citation type="submission" date="2016-01" db="EMBL/GenBank/DDBJ databases">
        <title>Draft genome of the antarctic isolate Shewanella frigidimarina Ag06-30.</title>
        <authorList>
            <person name="Parmeciano Di Noto G."/>
            <person name="Vazquez S."/>
            <person name="Mac Cormack W."/>
            <person name="Iriarte A."/>
            <person name="Quiroga C."/>
        </authorList>
    </citation>
    <scope>NUCLEOTIDE SEQUENCE [LARGE SCALE GENOMIC DNA]</scope>
    <source>
        <strain evidence="2 3">Ag06-30</strain>
    </source>
</reference>
<comment type="caution">
    <text evidence="2">The sequence shown here is derived from an EMBL/GenBank/DDBJ whole genome shotgun (WGS) entry which is preliminary data.</text>
</comment>
<evidence type="ECO:0000313" key="3">
    <source>
        <dbReference type="Proteomes" id="UP000055702"/>
    </source>
</evidence>
<dbReference type="AlphaFoldDB" id="A0A106C354"/>
<dbReference type="EMBL" id="LRDC01000001">
    <property type="protein sequence ID" value="KVX03366.1"/>
    <property type="molecule type" value="Genomic_DNA"/>
</dbReference>
<dbReference type="Proteomes" id="UP000055702">
    <property type="component" value="Unassembled WGS sequence"/>
</dbReference>
<keyword evidence="1" id="KW-0732">Signal</keyword>
<proteinExistence type="predicted"/>
<feature type="signal peptide" evidence="1">
    <location>
        <begin position="1"/>
        <end position="20"/>
    </location>
</feature>
<name>A0A106C354_SHEFR</name>
<evidence type="ECO:0000313" key="2">
    <source>
        <dbReference type="EMBL" id="KVX03366.1"/>
    </source>
</evidence>
<dbReference type="RefSeq" id="WP_059743978.1">
    <property type="nucleotide sequence ID" value="NZ_LRDC01000001.1"/>
</dbReference>
<dbReference type="Gene3D" id="3.40.190.10">
    <property type="entry name" value="Periplasmic binding protein-like II"/>
    <property type="match status" value="1"/>
</dbReference>
<evidence type="ECO:0000256" key="1">
    <source>
        <dbReference type="SAM" id="SignalP"/>
    </source>
</evidence>
<gene>
    <name evidence="2" type="ORF">AWJ07_02015</name>
</gene>